<dbReference type="InterPro" id="IPR012340">
    <property type="entry name" value="NA-bd_OB-fold"/>
</dbReference>
<name>A0A6C0HE16_9ZZZZ</name>
<evidence type="ECO:0000256" key="4">
    <source>
        <dbReference type="ARBA" id="ARBA00022723"/>
    </source>
</evidence>
<evidence type="ECO:0000256" key="5">
    <source>
        <dbReference type="ARBA" id="ARBA00022833"/>
    </source>
</evidence>
<dbReference type="SUPFAM" id="SSF56091">
    <property type="entry name" value="DNA ligase/mRNA capping enzyme, catalytic domain"/>
    <property type="match status" value="1"/>
</dbReference>
<dbReference type="Gene3D" id="2.40.50.140">
    <property type="entry name" value="Nucleic acid-binding proteins"/>
    <property type="match status" value="1"/>
</dbReference>
<proteinExistence type="predicted"/>
<evidence type="ECO:0000313" key="9">
    <source>
        <dbReference type="EMBL" id="QHT78739.1"/>
    </source>
</evidence>
<dbReference type="Gene3D" id="1.10.150.20">
    <property type="entry name" value="5' to 3' exonuclease, C-terminal subdomain"/>
    <property type="match status" value="1"/>
</dbReference>
<dbReference type="Pfam" id="PF03120">
    <property type="entry name" value="OB_DNA_ligase"/>
    <property type="match status" value="1"/>
</dbReference>
<dbReference type="Pfam" id="PF01653">
    <property type="entry name" value="DNA_ligase_aden"/>
    <property type="match status" value="1"/>
</dbReference>
<dbReference type="InterPro" id="IPR001357">
    <property type="entry name" value="BRCT_dom"/>
</dbReference>
<keyword evidence="5" id="KW-0862">Zinc</keyword>
<accession>A0A6C0HE16</accession>
<dbReference type="PIRSF" id="PIRSF001604">
    <property type="entry name" value="LigA"/>
    <property type="match status" value="1"/>
</dbReference>
<dbReference type="AlphaFoldDB" id="A0A6C0HE16"/>
<dbReference type="InterPro" id="IPR013840">
    <property type="entry name" value="DNAligase_N"/>
</dbReference>
<evidence type="ECO:0000256" key="3">
    <source>
        <dbReference type="ARBA" id="ARBA00022705"/>
    </source>
</evidence>
<dbReference type="GO" id="GO:0006260">
    <property type="term" value="P:DNA replication"/>
    <property type="evidence" value="ECO:0007669"/>
    <property type="project" value="UniProtKB-KW"/>
</dbReference>
<protein>
    <recommendedName>
        <fullName evidence="1">DNA ligase (NAD(+))</fullName>
        <ecNumber evidence="1">6.5.1.2</ecNumber>
    </recommendedName>
</protein>
<dbReference type="SUPFAM" id="SSF50249">
    <property type="entry name" value="Nucleic acid-binding proteins"/>
    <property type="match status" value="1"/>
</dbReference>
<reference evidence="9" key="1">
    <citation type="journal article" date="2020" name="Nature">
        <title>Giant virus diversity and host interactions through global metagenomics.</title>
        <authorList>
            <person name="Schulz F."/>
            <person name="Roux S."/>
            <person name="Paez-Espino D."/>
            <person name="Jungbluth S."/>
            <person name="Walsh D.A."/>
            <person name="Denef V.J."/>
            <person name="McMahon K.D."/>
            <person name="Konstantinidis K.T."/>
            <person name="Eloe-Fadrosh E.A."/>
            <person name="Kyrpides N.C."/>
            <person name="Woyke T."/>
        </authorList>
    </citation>
    <scope>NUCLEOTIDE SEQUENCE</scope>
    <source>
        <strain evidence="9">GVMAG-M-3300023179-92</strain>
    </source>
</reference>
<dbReference type="Gene3D" id="3.40.50.10190">
    <property type="entry name" value="BRCT domain"/>
    <property type="match status" value="1"/>
</dbReference>
<dbReference type="InterPro" id="IPR001679">
    <property type="entry name" value="DNA_ligase"/>
</dbReference>
<feature type="domain" description="BRCT" evidence="8">
    <location>
        <begin position="561"/>
        <end position="631"/>
    </location>
</feature>
<evidence type="ECO:0000256" key="2">
    <source>
        <dbReference type="ARBA" id="ARBA00022598"/>
    </source>
</evidence>
<dbReference type="InterPro" id="IPR004150">
    <property type="entry name" value="NAD_DNA_ligase_OB"/>
</dbReference>
<dbReference type="EC" id="6.5.1.2" evidence="1"/>
<evidence type="ECO:0000256" key="1">
    <source>
        <dbReference type="ARBA" id="ARBA00012722"/>
    </source>
</evidence>
<dbReference type="GO" id="GO:0003911">
    <property type="term" value="F:DNA ligase (NAD+) activity"/>
    <property type="evidence" value="ECO:0007669"/>
    <property type="project" value="UniProtKB-EC"/>
</dbReference>
<evidence type="ECO:0000256" key="7">
    <source>
        <dbReference type="ARBA" id="ARBA00034005"/>
    </source>
</evidence>
<keyword evidence="3" id="KW-0235">DNA replication</keyword>
<sequence length="631" mass="72792">MNIDFFAISESDFYNHLINLSNLYYETSSSNVSDQDFDNMIDIYEKRFNKKWNYLGSSYRTSVSLPIYMGSLNKCKDDHQLNLFKKRISKQAVITDKIDGMSLLYYKQNNKISLYTRGDGFKGTDVSFLLKYIKFPSISYPNIIVRGELVMLKQTFEKYKHLYENPRAMVCGIVNAKDKEYDKIKDLMFYAYYLQDFEVKTSFNMFKVLYELGFKVPIATVCDTSMLTADYLSNKIKHSKEKSLYEVDGVVVSDLQLNFEKEGENPKHTIAFKILGNVYETIVVDVEWNLSKFNIYKPRIKIEPITIDGSTITYTSGFNAKFIYDNNIGIGTKIEMTKSGDVIPHIVSVVNSTVALLPKNNWKWCGSKIDIEPITDTDEITDVIFIKRLVSLFDICEIKGMKEATIKNIVNNLNIHTDKDFFKINKNMIINLERLGDKSADNIINCIKQFKQVITVDKLMIGSCLMQGFGPKKITDVIEKLPKVVDYLLEDRNINMTDLEAELKDIGFKTTAKTFIVSLKKVKEYLEENSFIKDWIINKEIIEAFVPKIKKEVDEKLIKVLNEYKLADNTFCFSGFRSQELEDYIKSNGGCVTETINKKVNYLIIKNLEKGGSKVEKALKYNITIINLNEN</sequence>
<evidence type="ECO:0000259" key="8">
    <source>
        <dbReference type="PROSITE" id="PS50172"/>
    </source>
</evidence>
<dbReference type="SUPFAM" id="SSF52113">
    <property type="entry name" value="BRCT domain"/>
    <property type="match status" value="1"/>
</dbReference>
<keyword evidence="6" id="KW-0520">NAD</keyword>
<dbReference type="Gene3D" id="3.30.470.30">
    <property type="entry name" value="DNA ligase/mRNA capping enzyme"/>
    <property type="match status" value="1"/>
</dbReference>
<dbReference type="InterPro" id="IPR036420">
    <property type="entry name" value="BRCT_dom_sf"/>
</dbReference>
<dbReference type="GO" id="GO:0006281">
    <property type="term" value="P:DNA repair"/>
    <property type="evidence" value="ECO:0007669"/>
    <property type="project" value="InterPro"/>
</dbReference>
<dbReference type="InterPro" id="IPR013839">
    <property type="entry name" value="DNAligase_adenylation"/>
</dbReference>
<dbReference type="SMART" id="SM00532">
    <property type="entry name" value="LIGANc"/>
    <property type="match status" value="1"/>
</dbReference>
<dbReference type="Pfam" id="PF00533">
    <property type="entry name" value="BRCT"/>
    <property type="match status" value="1"/>
</dbReference>
<comment type="catalytic activity">
    <reaction evidence="7">
        <text>NAD(+) + (deoxyribonucleotide)n-3'-hydroxyl + 5'-phospho-(deoxyribonucleotide)m = (deoxyribonucleotide)n+m + AMP + beta-nicotinamide D-nucleotide.</text>
        <dbReference type="EC" id="6.5.1.2"/>
    </reaction>
</comment>
<keyword evidence="4" id="KW-0479">Metal-binding</keyword>
<evidence type="ECO:0000256" key="6">
    <source>
        <dbReference type="ARBA" id="ARBA00023027"/>
    </source>
</evidence>
<organism evidence="9">
    <name type="scientific">viral metagenome</name>
    <dbReference type="NCBI Taxonomy" id="1070528"/>
    <lineage>
        <taxon>unclassified sequences</taxon>
        <taxon>metagenomes</taxon>
        <taxon>organismal metagenomes</taxon>
    </lineage>
</organism>
<dbReference type="EMBL" id="MN739936">
    <property type="protein sequence ID" value="QHT78739.1"/>
    <property type="molecule type" value="Genomic_DNA"/>
</dbReference>
<dbReference type="PROSITE" id="PS50172">
    <property type="entry name" value="BRCT"/>
    <property type="match status" value="1"/>
</dbReference>
<keyword evidence="2" id="KW-0436">Ligase</keyword>